<dbReference type="GO" id="GO:0005524">
    <property type="term" value="F:ATP binding"/>
    <property type="evidence" value="ECO:0007669"/>
    <property type="project" value="InterPro"/>
</dbReference>
<reference evidence="2" key="1">
    <citation type="submission" date="2021-01" db="EMBL/GenBank/DDBJ databases">
        <authorList>
            <person name="Kaushik A."/>
        </authorList>
    </citation>
    <scope>NUCLEOTIDE SEQUENCE</scope>
    <source>
        <strain evidence="2">Type strain: AG8-Rh-89/</strain>
    </source>
</reference>
<gene>
    <name evidence="2" type="ORF">RDB_LOCUS138093</name>
</gene>
<sequence>MAVYQSTYVPNWYSRTIPVTIKVVGDGPIDEKARALVTSIRHEITIMSQLDHTHIVKLLGIDSSYDQGPATVFEFCSGVTLDKLLSQSLTDFHDGIKLIKCIALALRYLHEHENSAIVHGDIQPANIYVLPNGQAKLTNFTCAFQYIVGQPTVGKPLSSTVSTPLLPSLFFEPQCYDEKPQDHLRLPTMAGDIWSLGSIILSMFTSTFRYQRPDIYSAQICQGVSPCEFHELSVDDHRVSSLVLSMLAYEPSKRPSAAFVLDSLPVIE</sequence>
<dbReference type="InterPro" id="IPR000719">
    <property type="entry name" value="Prot_kinase_dom"/>
</dbReference>
<dbReference type="Gene3D" id="3.30.200.20">
    <property type="entry name" value="Phosphorylase Kinase, domain 1"/>
    <property type="match status" value="1"/>
</dbReference>
<evidence type="ECO:0000313" key="3">
    <source>
        <dbReference type="Proteomes" id="UP000663850"/>
    </source>
</evidence>
<feature type="domain" description="Protein kinase" evidence="1">
    <location>
        <begin position="1"/>
        <end position="267"/>
    </location>
</feature>
<dbReference type="PROSITE" id="PS50011">
    <property type="entry name" value="PROTEIN_KINASE_DOM"/>
    <property type="match status" value="1"/>
</dbReference>
<comment type="caution">
    <text evidence="2">The sequence shown here is derived from an EMBL/GenBank/DDBJ whole genome shotgun (WGS) entry which is preliminary data.</text>
</comment>
<accession>A0A8H3DSZ7</accession>
<dbReference type="AlphaFoldDB" id="A0A8H3DSZ7"/>
<dbReference type="InterPro" id="IPR053235">
    <property type="entry name" value="Ser_Thr_kinase"/>
</dbReference>
<dbReference type="Proteomes" id="UP000663850">
    <property type="component" value="Unassembled WGS sequence"/>
</dbReference>
<dbReference type="Pfam" id="PF00069">
    <property type="entry name" value="Pkinase"/>
    <property type="match status" value="1"/>
</dbReference>
<dbReference type="SUPFAM" id="SSF56112">
    <property type="entry name" value="Protein kinase-like (PK-like)"/>
    <property type="match status" value="1"/>
</dbReference>
<dbReference type="EMBL" id="CAJMWZ010007254">
    <property type="protein sequence ID" value="CAE6534900.1"/>
    <property type="molecule type" value="Genomic_DNA"/>
</dbReference>
<name>A0A8H3DSZ7_9AGAM</name>
<dbReference type="InterPro" id="IPR011009">
    <property type="entry name" value="Kinase-like_dom_sf"/>
</dbReference>
<protein>
    <recommendedName>
        <fullName evidence="1">Protein kinase domain-containing protein</fullName>
    </recommendedName>
</protein>
<dbReference type="PANTHER" id="PTHR24361">
    <property type="entry name" value="MITOGEN-ACTIVATED KINASE KINASE KINASE"/>
    <property type="match status" value="1"/>
</dbReference>
<organism evidence="2 3">
    <name type="scientific">Rhizoctonia solani</name>
    <dbReference type="NCBI Taxonomy" id="456999"/>
    <lineage>
        <taxon>Eukaryota</taxon>
        <taxon>Fungi</taxon>
        <taxon>Dikarya</taxon>
        <taxon>Basidiomycota</taxon>
        <taxon>Agaricomycotina</taxon>
        <taxon>Agaricomycetes</taxon>
        <taxon>Cantharellales</taxon>
        <taxon>Ceratobasidiaceae</taxon>
        <taxon>Rhizoctonia</taxon>
    </lineage>
</organism>
<dbReference type="Gene3D" id="1.10.510.10">
    <property type="entry name" value="Transferase(Phosphotransferase) domain 1"/>
    <property type="match status" value="1"/>
</dbReference>
<dbReference type="GO" id="GO:0004674">
    <property type="term" value="F:protein serine/threonine kinase activity"/>
    <property type="evidence" value="ECO:0007669"/>
    <property type="project" value="TreeGrafter"/>
</dbReference>
<evidence type="ECO:0000259" key="1">
    <source>
        <dbReference type="PROSITE" id="PS50011"/>
    </source>
</evidence>
<dbReference type="GO" id="GO:0005737">
    <property type="term" value="C:cytoplasm"/>
    <property type="evidence" value="ECO:0007669"/>
    <property type="project" value="TreeGrafter"/>
</dbReference>
<proteinExistence type="predicted"/>
<evidence type="ECO:0000313" key="2">
    <source>
        <dbReference type="EMBL" id="CAE6534900.1"/>
    </source>
</evidence>